<evidence type="ECO:0000313" key="5">
    <source>
        <dbReference type="Proteomes" id="UP000319859"/>
    </source>
</evidence>
<evidence type="ECO:0000256" key="2">
    <source>
        <dbReference type="ARBA" id="ARBA00022638"/>
    </source>
</evidence>
<protein>
    <recommendedName>
        <fullName evidence="3">Lysozyme</fullName>
        <ecNumber evidence="3">3.2.1.17</ecNumber>
    </recommendedName>
</protein>
<dbReference type="PANTHER" id="PTHR37406:SF1">
    <property type="entry name" value="T4-TYPE LYSOZYME 1-RELATED"/>
    <property type="match status" value="1"/>
</dbReference>
<accession>A0A560FGG8</accession>
<dbReference type="InterPro" id="IPR023347">
    <property type="entry name" value="Lysozyme_dom_sf"/>
</dbReference>
<gene>
    <name evidence="4" type="ORF">FBZ89_10688</name>
</gene>
<dbReference type="GO" id="GO:0009253">
    <property type="term" value="P:peptidoglycan catabolic process"/>
    <property type="evidence" value="ECO:0007669"/>
    <property type="project" value="InterPro"/>
</dbReference>
<dbReference type="EMBL" id="VITN01000006">
    <property type="protein sequence ID" value="TWB20689.1"/>
    <property type="molecule type" value="Genomic_DNA"/>
</dbReference>
<keyword evidence="1 3" id="KW-0929">Antimicrobial</keyword>
<comment type="similarity">
    <text evidence="3">Belongs to the glycosyl hydrolase 24 family.</text>
</comment>
<dbReference type="PANTHER" id="PTHR37406">
    <property type="entry name" value="T4-TYPE LYSOZYME 1-RELATED"/>
    <property type="match status" value="1"/>
</dbReference>
<dbReference type="Gene3D" id="1.10.530.40">
    <property type="match status" value="1"/>
</dbReference>
<dbReference type="Pfam" id="PF00959">
    <property type="entry name" value="Phage_lysozyme"/>
    <property type="match status" value="1"/>
</dbReference>
<evidence type="ECO:0000256" key="1">
    <source>
        <dbReference type="ARBA" id="ARBA00022529"/>
    </source>
</evidence>
<dbReference type="SUPFAM" id="SSF53955">
    <property type="entry name" value="Lysozyme-like"/>
    <property type="match status" value="1"/>
</dbReference>
<evidence type="ECO:0000313" key="4">
    <source>
        <dbReference type="EMBL" id="TWB20689.1"/>
    </source>
</evidence>
<dbReference type="GO" id="GO:0003796">
    <property type="term" value="F:lysozyme activity"/>
    <property type="evidence" value="ECO:0007669"/>
    <property type="project" value="UniProtKB-EC"/>
</dbReference>
<dbReference type="InterPro" id="IPR002196">
    <property type="entry name" value="Glyco_hydro_24"/>
</dbReference>
<dbReference type="AlphaFoldDB" id="A0A560FGG8"/>
<comment type="caution">
    <text evidence="4">The sequence shown here is derived from an EMBL/GenBank/DDBJ whole genome shotgun (WGS) entry which is preliminary data.</text>
</comment>
<dbReference type="Proteomes" id="UP000319859">
    <property type="component" value="Unassembled WGS sequence"/>
</dbReference>
<organism evidence="4 5">
    <name type="scientific">Nitrospirillum amazonense</name>
    <dbReference type="NCBI Taxonomy" id="28077"/>
    <lineage>
        <taxon>Bacteria</taxon>
        <taxon>Pseudomonadati</taxon>
        <taxon>Pseudomonadota</taxon>
        <taxon>Alphaproteobacteria</taxon>
        <taxon>Rhodospirillales</taxon>
        <taxon>Azospirillaceae</taxon>
        <taxon>Nitrospirillum</taxon>
    </lineage>
</organism>
<dbReference type="GO" id="GO:0031640">
    <property type="term" value="P:killing of cells of another organism"/>
    <property type="evidence" value="ECO:0007669"/>
    <property type="project" value="UniProtKB-KW"/>
</dbReference>
<evidence type="ECO:0000256" key="3">
    <source>
        <dbReference type="RuleBase" id="RU003788"/>
    </source>
</evidence>
<dbReference type="RefSeq" id="WP_145750209.1">
    <property type="nucleotide sequence ID" value="NZ_VITN01000006.1"/>
</dbReference>
<sequence length="138" mass="14655">MTLDTMALAADLRRDEGVRLKPYTDTVGKLTIGVGRNLSDVGLSAAEVDALLANDIARVIAELGRALPWWRTLSEARQRALANMAFNMGVPTLLTFHTTLGHLQAGRFDAAAESALASRWAGQVGARASRVAALLKAG</sequence>
<comment type="catalytic activity">
    <reaction evidence="3">
        <text>Hydrolysis of (1-&gt;4)-beta-linkages between N-acetylmuramic acid and N-acetyl-D-glucosamine residues in a peptidoglycan and between N-acetyl-D-glucosamine residues in chitodextrins.</text>
        <dbReference type="EC" id="3.2.1.17"/>
    </reaction>
</comment>
<reference evidence="4 5" key="1">
    <citation type="submission" date="2019-06" db="EMBL/GenBank/DDBJ databases">
        <title>Genomic Encyclopedia of Type Strains, Phase IV (KMG-V): Genome sequencing to study the core and pangenomes of soil and plant-associated prokaryotes.</title>
        <authorList>
            <person name="Whitman W."/>
        </authorList>
    </citation>
    <scope>NUCLEOTIDE SEQUENCE [LARGE SCALE GENOMIC DNA]</scope>
    <source>
        <strain evidence="4 5">BR 11880</strain>
    </source>
</reference>
<dbReference type="InterPro" id="IPR023346">
    <property type="entry name" value="Lysozyme-like_dom_sf"/>
</dbReference>
<dbReference type="OrthoDB" id="5323745at2"/>
<dbReference type="GO" id="GO:0042742">
    <property type="term" value="P:defense response to bacterium"/>
    <property type="evidence" value="ECO:0007669"/>
    <property type="project" value="UniProtKB-KW"/>
</dbReference>
<keyword evidence="2 3" id="KW-0081">Bacteriolytic enzyme</keyword>
<dbReference type="InterPro" id="IPR052619">
    <property type="entry name" value="Phage_lysozyme-like"/>
</dbReference>
<name>A0A560FGG8_9PROT</name>
<keyword evidence="3" id="KW-0378">Hydrolase</keyword>
<dbReference type="EC" id="3.2.1.17" evidence="3"/>
<dbReference type="GO" id="GO:0016998">
    <property type="term" value="P:cell wall macromolecule catabolic process"/>
    <property type="evidence" value="ECO:0007669"/>
    <property type="project" value="InterPro"/>
</dbReference>
<keyword evidence="3" id="KW-0326">Glycosidase</keyword>
<proteinExistence type="inferred from homology"/>